<evidence type="ECO:0000256" key="1">
    <source>
        <dbReference type="SAM" id="SignalP"/>
    </source>
</evidence>
<keyword evidence="3" id="KW-1185">Reference proteome</keyword>
<evidence type="ECO:0000313" key="3">
    <source>
        <dbReference type="Proteomes" id="UP000533533"/>
    </source>
</evidence>
<proteinExistence type="predicted"/>
<reference evidence="2 3" key="1">
    <citation type="submission" date="2020-08" db="EMBL/GenBank/DDBJ databases">
        <title>Genomic Encyclopedia of Type Strains, Phase IV (KMG-V): Genome sequencing to study the core and pangenomes of soil and plant-associated prokaryotes.</title>
        <authorList>
            <person name="Whitman W."/>
        </authorList>
    </citation>
    <scope>NUCLEOTIDE SEQUENCE [LARGE SCALE GENOMIC DNA]</scope>
    <source>
        <strain evidence="2 3">SRMrh-85</strain>
    </source>
</reference>
<dbReference type="EMBL" id="JACHVZ010000005">
    <property type="protein sequence ID" value="MBB2927430.1"/>
    <property type="molecule type" value="Genomic_DNA"/>
</dbReference>
<accession>A0ABR6FJ20</accession>
<evidence type="ECO:0000313" key="2">
    <source>
        <dbReference type="EMBL" id="MBB2927430.1"/>
    </source>
</evidence>
<sequence length="52" mass="5752">MKKGKAVRLPFFCVCAGLAVALKLPTDFVDKLVENAWNECPNPLIDWIFSAA</sequence>
<dbReference type="Proteomes" id="UP000533533">
    <property type="component" value="Unassembled WGS sequence"/>
</dbReference>
<comment type="caution">
    <text evidence="2">The sequence shown here is derived from an EMBL/GenBank/DDBJ whole genome shotgun (WGS) entry which is preliminary data.</text>
</comment>
<name>A0ABR6FJ20_9BURK</name>
<organism evidence="2 3">
    <name type="scientific">Paraburkholderia silvatlantica</name>
    <dbReference type="NCBI Taxonomy" id="321895"/>
    <lineage>
        <taxon>Bacteria</taxon>
        <taxon>Pseudomonadati</taxon>
        <taxon>Pseudomonadota</taxon>
        <taxon>Betaproteobacteria</taxon>
        <taxon>Burkholderiales</taxon>
        <taxon>Burkholderiaceae</taxon>
        <taxon>Paraburkholderia</taxon>
    </lineage>
</organism>
<protein>
    <submittedName>
        <fullName evidence="2">Uncharacterized protein</fullName>
    </submittedName>
</protein>
<feature type="chain" id="PRO_5045208866" evidence="1">
    <location>
        <begin position="22"/>
        <end position="52"/>
    </location>
</feature>
<keyword evidence="1" id="KW-0732">Signal</keyword>
<feature type="signal peptide" evidence="1">
    <location>
        <begin position="1"/>
        <end position="21"/>
    </location>
</feature>
<gene>
    <name evidence="2" type="ORF">FHX59_001850</name>
</gene>